<proteinExistence type="predicted"/>
<evidence type="ECO:0000259" key="2">
    <source>
        <dbReference type="Pfam" id="PF09822"/>
    </source>
</evidence>
<dbReference type="Pfam" id="PF09822">
    <property type="entry name" value="ABC_transp_aux"/>
    <property type="match status" value="1"/>
</dbReference>
<dbReference type="AlphaFoldDB" id="A0A2T6C3X5"/>
<reference evidence="4 5" key="1">
    <citation type="submission" date="2018-04" db="EMBL/GenBank/DDBJ databases">
        <title>Genomic Encyclopedia of Archaeal and Bacterial Type Strains, Phase II (KMG-II): from individual species to whole genera.</title>
        <authorList>
            <person name="Goeker M."/>
        </authorList>
    </citation>
    <scope>NUCLEOTIDE SEQUENCE [LARGE SCALE GENOMIC DNA]</scope>
    <source>
        <strain evidence="4 5">DSM 25731</strain>
    </source>
</reference>
<dbReference type="NCBIfam" id="TIGR03521">
    <property type="entry name" value="GldG"/>
    <property type="match status" value="1"/>
</dbReference>
<keyword evidence="1" id="KW-1133">Transmembrane helix</keyword>
<keyword evidence="5" id="KW-1185">Reference proteome</keyword>
<dbReference type="EMBL" id="QBKT01000002">
    <property type="protein sequence ID" value="PTX63030.1"/>
    <property type="molecule type" value="Genomic_DNA"/>
</dbReference>
<evidence type="ECO:0000313" key="4">
    <source>
        <dbReference type="EMBL" id="PTX63030.1"/>
    </source>
</evidence>
<accession>A0A2T6C3X5</accession>
<keyword evidence="1" id="KW-0812">Transmembrane</keyword>
<protein>
    <submittedName>
        <fullName evidence="4">Protein involved in gliding motility GldG</fullName>
    </submittedName>
</protein>
<organism evidence="4 5">
    <name type="scientific">Kordia periserrulae</name>
    <dbReference type="NCBI Taxonomy" id="701523"/>
    <lineage>
        <taxon>Bacteria</taxon>
        <taxon>Pseudomonadati</taxon>
        <taxon>Bacteroidota</taxon>
        <taxon>Flavobacteriia</taxon>
        <taxon>Flavobacteriales</taxon>
        <taxon>Flavobacteriaceae</taxon>
        <taxon>Kordia</taxon>
    </lineage>
</organism>
<dbReference type="OrthoDB" id="9777219at2"/>
<feature type="transmembrane region" description="Helical" evidence="1">
    <location>
        <begin position="521"/>
        <end position="544"/>
    </location>
</feature>
<dbReference type="Pfam" id="PF23357">
    <property type="entry name" value="DUF7088"/>
    <property type="match status" value="1"/>
</dbReference>
<feature type="domain" description="ABC-type uncharacterised transport system" evidence="2">
    <location>
        <begin position="184"/>
        <end position="487"/>
    </location>
</feature>
<evidence type="ECO:0000259" key="3">
    <source>
        <dbReference type="Pfam" id="PF23357"/>
    </source>
</evidence>
<dbReference type="Proteomes" id="UP000244090">
    <property type="component" value="Unassembled WGS sequence"/>
</dbReference>
<feature type="domain" description="DUF7088" evidence="3">
    <location>
        <begin position="36"/>
        <end position="137"/>
    </location>
</feature>
<evidence type="ECO:0000313" key="5">
    <source>
        <dbReference type="Proteomes" id="UP000244090"/>
    </source>
</evidence>
<dbReference type="RefSeq" id="WP_108113995.1">
    <property type="nucleotide sequence ID" value="NZ_QBKT01000002.1"/>
</dbReference>
<dbReference type="InterPro" id="IPR019863">
    <property type="entry name" value="Motility-assoc_ABC-rel_GldG"/>
</dbReference>
<dbReference type="InterPro" id="IPR019196">
    <property type="entry name" value="ABC_transp_unknown"/>
</dbReference>
<dbReference type="InterPro" id="IPR055396">
    <property type="entry name" value="DUF7088"/>
</dbReference>
<comment type="caution">
    <text evidence="4">The sequence shown here is derived from an EMBL/GenBank/DDBJ whole genome shotgun (WGS) entry which is preliminary data.</text>
</comment>
<gene>
    <name evidence="4" type="ORF">C8N46_102431</name>
</gene>
<name>A0A2T6C3X5_9FLAO</name>
<keyword evidence="1" id="KW-0472">Membrane</keyword>
<sequence length="551" mass="62768">MKKEIPIPVKILLVLVGLIILNIVSSSIFTRFDLTQDKRYTLSEPAKNTVTKVQSPLRVTIFLKGDLPTEYKRLADETVQLLEEFAAYNDNIDYVFVDPIEENAVEYLAENQMPPRYVTEEVANKVSQEVVYPWAIAQYENKIVNVSLYKNNIANSDKEQIANSVQHLEYAFADAFSKLTLLEKQSIAILKGNGELDDIYIASFLQSLKEYYRIAPFDIKAFPDNPQKSLENLNRFDLAIIAKPTTKFSDEEKYILDQYTMNGGKSLWLVETAQAEMDSIREKGKTLAFPRDLGLTDYFLDYGIRVNPKLVNDMQCGAIGMEFGEGSNTQYLPVQWRYNPLAQTDLNHPITNNINLVRFEFANQIDVLPKGPEKTVLLKSSPRSKLEGIPKEISLNIIENEPEAETYQGKGNQNLAVLVAGNFQSVYKNRVKPFQLENEKTAGESKMIVVADGDVIKNQVSRGRPQELGFDIITQRQYGNKEFLLNSVNYLLDNNGLINIRSKELKLAFLDSQKITDEKGFWQWINIGFPLAILAIFGVVFNYIRRRAYAK</sequence>
<evidence type="ECO:0000256" key="1">
    <source>
        <dbReference type="SAM" id="Phobius"/>
    </source>
</evidence>